<evidence type="ECO:0000313" key="2">
    <source>
        <dbReference type="Proteomes" id="UP000649753"/>
    </source>
</evidence>
<dbReference type="Proteomes" id="UP000649753">
    <property type="component" value="Unassembled WGS sequence"/>
</dbReference>
<dbReference type="EMBL" id="JADBEB010000001">
    <property type="protein sequence ID" value="MBE1488250.1"/>
    <property type="molecule type" value="Genomic_DNA"/>
</dbReference>
<keyword evidence="2" id="KW-1185">Reference proteome</keyword>
<gene>
    <name evidence="1" type="ORF">H4W31_003888</name>
</gene>
<protein>
    <submittedName>
        <fullName evidence="1">Uncharacterized protein</fullName>
    </submittedName>
</protein>
<comment type="caution">
    <text evidence="1">The sequence shown here is derived from an EMBL/GenBank/DDBJ whole genome shotgun (WGS) entry which is preliminary data.</text>
</comment>
<reference evidence="1" key="1">
    <citation type="submission" date="2020-10" db="EMBL/GenBank/DDBJ databases">
        <title>Sequencing the genomes of 1000 actinobacteria strains.</title>
        <authorList>
            <person name="Klenk H.-P."/>
        </authorList>
    </citation>
    <scope>NUCLEOTIDE SEQUENCE</scope>
    <source>
        <strain evidence="1">DSM 46832</strain>
    </source>
</reference>
<sequence>MSRLLACCATQAPVGCAVTPTMWTWRVASSMKNST</sequence>
<name>A0A927QXN3_9ACTN</name>
<accession>A0A927QXN3</accession>
<evidence type="ECO:0000313" key="1">
    <source>
        <dbReference type="EMBL" id="MBE1488250.1"/>
    </source>
</evidence>
<dbReference type="AlphaFoldDB" id="A0A927QXN3"/>
<organism evidence="1 2">
    <name type="scientific">Plantactinospora soyae</name>
    <dbReference type="NCBI Taxonomy" id="1544732"/>
    <lineage>
        <taxon>Bacteria</taxon>
        <taxon>Bacillati</taxon>
        <taxon>Actinomycetota</taxon>
        <taxon>Actinomycetes</taxon>
        <taxon>Micromonosporales</taxon>
        <taxon>Micromonosporaceae</taxon>
        <taxon>Plantactinospora</taxon>
    </lineage>
</organism>
<proteinExistence type="predicted"/>